<feature type="transmembrane region" description="Helical" evidence="1">
    <location>
        <begin position="119"/>
        <end position="145"/>
    </location>
</feature>
<feature type="transmembrane region" description="Helical" evidence="1">
    <location>
        <begin position="85"/>
        <end position="107"/>
    </location>
</feature>
<reference evidence="2" key="1">
    <citation type="submission" date="2022-10" db="EMBL/GenBank/DDBJ databases">
        <title>The complete genomes of actinobacterial strains from the NBC collection.</title>
        <authorList>
            <person name="Joergensen T.S."/>
            <person name="Alvarez Arevalo M."/>
            <person name="Sterndorff E.B."/>
            <person name="Faurdal D."/>
            <person name="Vuksanovic O."/>
            <person name="Mourched A.-S."/>
            <person name="Charusanti P."/>
            <person name="Shaw S."/>
            <person name="Blin K."/>
            <person name="Weber T."/>
        </authorList>
    </citation>
    <scope>NUCLEOTIDE SEQUENCE</scope>
    <source>
        <strain evidence="2">NBC_01482</strain>
    </source>
</reference>
<evidence type="ECO:0000313" key="2">
    <source>
        <dbReference type="EMBL" id="WUV49573.1"/>
    </source>
</evidence>
<keyword evidence="3" id="KW-1185">Reference proteome</keyword>
<organism evidence="2 3">
    <name type="scientific">Nocardia vinacea</name>
    <dbReference type="NCBI Taxonomy" id="96468"/>
    <lineage>
        <taxon>Bacteria</taxon>
        <taxon>Bacillati</taxon>
        <taxon>Actinomycetota</taxon>
        <taxon>Actinomycetes</taxon>
        <taxon>Mycobacteriales</taxon>
        <taxon>Nocardiaceae</taxon>
        <taxon>Nocardia</taxon>
    </lineage>
</organism>
<accession>A0ABZ1Z244</accession>
<keyword evidence="1" id="KW-1133">Transmembrane helix</keyword>
<evidence type="ECO:0000256" key="1">
    <source>
        <dbReference type="SAM" id="Phobius"/>
    </source>
</evidence>
<feature type="transmembrane region" description="Helical" evidence="1">
    <location>
        <begin position="52"/>
        <end position="73"/>
    </location>
</feature>
<dbReference type="EMBL" id="CP109441">
    <property type="protein sequence ID" value="WUV49573.1"/>
    <property type="molecule type" value="Genomic_DNA"/>
</dbReference>
<keyword evidence="1" id="KW-0472">Membrane</keyword>
<gene>
    <name evidence="2" type="ORF">OG563_16010</name>
</gene>
<proteinExistence type="predicted"/>
<protein>
    <submittedName>
        <fullName evidence="2">Uncharacterized protein</fullName>
    </submittedName>
</protein>
<keyword evidence="1" id="KW-0812">Transmembrane</keyword>
<evidence type="ECO:0000313" key="3">
    <source>
        <dbReference type="Proteomes" id="UP001432062"/>
    </source>
</evidence>
<dbReference type="Proteomes" id="UP001432062">
    <property type="component" value="Chromosome"/>
</dbReference>
<dbReference type="RefSeq" id="WP_327094339.1">
    <property type="nucleotide sequence ID" value="NZ_CP109149.1"/>
</dbReference>
<sequence length="161" mass="16848">MTGTAFSVRPRTDPPRSVSVAFTALVIALLCGVGEAITYTAVQLDRPNADIGSLATGLAIRGGIYLVVLGVAVQMARGARWARMVLTVGIGVVGLASLIIEPLAATLSAKQIGDLFDNLTASAVITGTFRTGHILAVLVAIPAMYHPTARRYFARESAARR</sequence>
<name>A0ABZ1Z244_9NOCA</name>